<dbReference type="InterPro" id="IPR009061">
    <property type="entry name" value="DNA-bd_dom_put_sf"/>
</dbReference>
<dbReference type="STRING" id="633440.SAMN05421869_1258"/>
<protein>
    <submittedName>
        <fullName evidence="3">MerR family regulatory protein</fullName>
    </submittedName>
</protein>
<dbReference type="PROSITE" id="PS50937">
    <property type="entry name" value="HTH_MERR_2"/>
    <property type="match status" value="1"/>
</dbReference>
<keyword evidence="4" id="KW-1185">Reference proteome</keyword>
<organism evidence="3 4">
    <name type="scientific">Nonomuraea jiangxiensis</name>
    <dbReference type="NCBI Taxonomy" id="633440"/>
    <lineage>
        <taxon>Bacteria</taxon>
        <taxon>Bacillati</taxon>
        <taxon>Actinomycetota</taxon>
        <taxon>Actinomycetes</taxon>
        <taxon>Streptosporangiales</taxon>
        <taxon>Streptosporangiaceae</taxon>
        <taxon>Nonomuraea</taxon>
    </lineage>
</organism>
<dbReference type="Proteomes" id="UP000199202">
    <property type="component" value="Unassembled WGS sequence"/>
</dbReference>
<name>A0A1G9JDW0_9ACTN</name>
<feature type="domain" description="HTH merR-type" evidence="2">
    <location>
        <begin position="8"/>
        <end position="46"/>
    </location>
</feature>
<dbReference type="Pfam" id="PF00376">
    <property type="entry name" value="MerR"/>
    <property type="match status" value="1"/>
</dbReference>
<proteinExistence type="predicted"/>
<dbReference type="SUPFAM" id="SSF46955">
    <property type="entry name" value="Putative DNA-binding domain"/>
    <property type="match status" value="1"/>
</dbReference>
<gene>
    <name evidence="3" type="ORF">SAMN05421869_1258</name>
</gene>
<accession>A0A1G9JDW0</accession>
<evidence type="ECO:0000256" key="1">
    <source>
        <dbReference type="ARBA" id="ARBA00023125"/>
    </source>
</evidence>
<keyword evidence="1" id="KW-0238">DNA-binding</keyword>
<reference evidence="3 4" key="1">
    <citation type="submission" date="2016-10" db="EMBL/GenBank/DDBJ databases">
        <authorList>
            <person name="de Groot N.N."/>
        </authorList>
    </citation>
    <scope>NUCLEOTIDE SEQUENCE [LARGE SCALE GENOMIC DNA]</scope>
    <source>
        <strain evidence="3 4">CGMCC 4.6533</strain>
    </source>
</reference>
<dbReference type="Gene3D" id="1.10.1660.10">
    <property type="match status" value="1"/>
</dbReference>
<dbReference type="EMBL" id="FNDJ01000025">
    <property type="protein sequence ID" value="SDL35571.1"/>
    <property type="molecule type" value="Genomic_DNA"/>
</dbReference>
<dbReference type="InterPro" id="IPR000551">
    <property type="entry name" value="MerR-type_HTH_dom"/>
</dbReference>
<dbReference type="GO" id="GO:0003700">
    <property type="term" value="F:DNA-binding transcription factor activity"/>
    <property type="evidence" value="ECO:0007669"/>
    <property type="project" value="InterPro"/>
</dbReference>
<dbReference type="PANTHER" id="PTHR30204:SF93">
    <property type="entry name" value="HTH MERR-TYPE DOMAIN-CONTAINING PROTEIN"/>
    <property type="match status" value="1"/>
</dbReference>
<dbReference type="PANTHER" id="PTHR30204">
    <property type="entry name" value="REDOX-CYCLING DRUG-SENSING TRANSCRIPTIONAL ACTIVATOR SOXR"/>
    <property type="match status" value="1"/>
</dbReference>
<evidence type="ECO:0000313" key="3">
    <source>
        <dbReference type="EMBL" id="SDL35571.1"/>
    </source>
</evidence>
<evidence type="ECO:0000313" key="4">
    <source>
        <dbReference type="Proteomes" id="UP000199202"/>
    </source>
</evidence>
<dbReference type="SMART" id="SM00422">
    <property type="entry name" value="HTH_MERR"/>
    <property type="match status" value="1"/>
</dbReference>
<dbReference type="AlphaFoldDB" id="A0A1G9JDW0"/>
<dbReference type="InterPro" id="IPR047057">
    <property type="entry name" value="MerR_fam"/>
</dbReference>
<evidence type="ECO:0000259" key="2">
    <source>
        <dbReference type="PROSITE" id="PS50937"/>
    </source>
</evidence>
<dbReference type="GO" id="GO:0003677">
    <property type="term" value="F:DNA binding"/>
    <property type="evidence" value="ECO:0007669"/>
    <property type="project" value="UniProtKB-KW"/>
</dbReference>
<sequence>MRMDGDALLTIGDLARRTGLTVKAIRFYSDRGLVPPTIRSPAGYRLLRRRRAGPAGVRTHAARAGDRPAHREAELVRDPEFRAVVRRLAEY</sequence>